<protein>
    <submittedName>
        <fullName evidence="1">21891_t:CDS:1</fullName>
    </submittedName>
</protein>
<proteinExistence type="predicted"/>
<reference evidence="1 2" key="1">
    <citation type="submission" date="2021-06" db="EMBL/GenBank/DDBJ databases">
        <authorList>
            <person name="Kallberg Y."/>
            <person name="Tangrot J."/>
            <person name="Rosling A."/>
        </authorList>
    </citation>
    <scope>NUCLEOTIDE SEQUENCE [LARGE SCALE GENOMIC DNA]</scope>
    <source>
        <strain evidence="1 2">120-4 pot B 10/14</strain>
    </source>
</reference>
<evidence type="ECO:0000313" key="1">
    <source>
        <dbReference type="EMBL" id="CAG8796328.1"/>
    </source>
</evidence>
<feature type="non-terminal residue" evidence="1">
    <location>
        <position position="1"/>
    </location>
</feature>
<accession>A0ABN7VS57</accession>
<evidence type="ECO:0000313" key="2">
    <source>
        <dbReference type="Proteomes" id="UP000789901"/>
    </source>
</evidence>
<sequence length="97" mass="11092">QNQHNQKASLIAQTSVSPIFEPEVDVSVSSVSFTSHTFNSKDTISKDDKSLLEIEDFFNNEANDKDIAVFDDEGYYFNTNTGEAYTKSKYRYSIRVY</sequence>
<dbReference type="Proteomes" id="UP000789901">
    <property type="component" value="Unassembled WGS sequence"/>
</dbReference>
<organism evidence="1 2">
    <name type="scientific">Gigaspora margarita</name>
    <dbReference type="NCBI Taxonomy" id="4874"/>
    <lineage>
        <taxon>Eukaryota</taxon>
        <taxon>Fungi</taxon>
        <taxon>Fungi incertae sedis</taxon>
        <taxon>Mucoromycota</taxon>
        <taxon>Glomeromycotina</taxon>
        <taxon>Glomeromycetes</taxon>
        <taxon>Diversisporales</taxon>
        <taxon>Gigasporaceae</taxon>
        <taxon>Gigaspora</taxon>
    </lineage>
</organism>
<keyword evidence="2" id="KW-1185">Reference proteome</keyword>
<comment type="caution">
    <text evidence="1">The sequence shown here is derived from an EMBL/GenBank/DDBJ whole genome shotgun (WGS) entry which is preliminary data.</text>
</comment>
<dbReference type="EMBL" id="CAJVQB010021150">
    <property type="protein sequence ID" value="CAG8796328.1"/>
    <property type="molecule type" value="Genomic_DNA"/>
</dbReference>
<gene>
    <name evidence="1" type="ORF">GMARGA_LOCUS22179</name>
</gene>
<name>A0ABN7VS57_GIGMA</name>